<keyword evidence="1" id="KW-1133">Transmembrane helix</keyword>
<evidence type="ECO:0000313" key="3">
    <source>
        <dbReference type="Proteomes" id="UP001355206"/>
    </source>
</evidence>
<proteinExistence type="predicted"/>
<gene>
    <name evidence="2" type="ORF">MOTC310_17760</name>
</gene>
<evidence type="ECO:0000313" key="2">
    <source>
        <dbReference type="EMBL" id="MEE7492221.1"/>
    </source>
</evidence>
<comment type="caution">
    <text evidence="2">The sequence shown here is derived from an EMBL/GenBank/DDBJ whole genome shotgun (WGS) entry which is preliminary data.</text>
</comment>
<protein>
    <submittedName>
        <fullName evidence="2">Uncharacterized protein</fullName>
    </submittedName>
</protein>
<keyword evidence="1" id="KW-0812">Transmembrane</keyword>
<keyword evidence="3" id="KW-1185">Reference proteome</keyword>
<keyword evidence="1" id="KW-0472">Membrane</keyword>
<accession>A0ABU7TRZ1</accession>
<dbReference type="EMBL" id="MLCA01000009">
    <property type="protein sequence ID" value="MEE7492221.1"/>
    <property type="molecule type" value="Genomic_DNA"/>
</dbReference>
<reference evidence="2 3" key="1">
    <citation type="journal article" date="2012" name="Genet. Mol. Biol.">
        <title>Analysis of 16S rRNA and mxaF genes revealing insights into Methylobacterium niche-specific plant association.</title>
        <authorList>
            <person name="Dourado M.N."/>
            <person name="Andreote F.D."/>
            <person name="Dini-Andreote F."/>
            <person name="Conti R."/>
            <person name="Araujo J.M."/>
            <person name="Araujo W.L."/>
        </authorList>
    </citation>
    <scope>NUCLEOTIDE SEQUENCE [LARGE SCALE GENOMIC DNA]</scope>
    <source>
        <strain evidence="2 3">TC3-10</strain>
    </source>
</reference>
<name>A0ABU7TRZ1_9HYPH</name>
<feature type="transmembrane region" description="Helical" evidence="1">
    <location>
        <begin position="32"/>
        <end position="49"/>
    </location>
</feature>
<organism evidence="2 3">
    <name type="scientific">Methylobacterium oryzae</name>
    <dbReference type="NCBI Taxonomy" id="334852"/>
    <lineage>
        <taxon>Bacteria</taxon>
        <taxon>Pseudomonadati</taxon>
        <taxon>Pseudomonadota</taxon>
        <taxon>Alphaproteobacteria</taxon>
        <taxon>Hyphomicrobiales</taxon>
        <taxon>Methylobacteriaceae</taxon>
        <taxon>Methylobacterium</taxon>
    </lineage>
</organism>
<evidence type="ECO:0000256" key="1">
    <source>
        <dbReference type="SAM" id="Phobius"/>
    </source>
</evidence>
<sequence>MMVSSMAYASAAHVEAPAVTAALRTLVRPANLILGAMVLLGWACLLSWTGTGPGGWQARACAGLDRAPRACTDLVPAKDQSRVAPRGPGFAS</sequence>
<dbReference type="Proteomes" id="UP001355206">
    <property type="component" value="Unassembled WGS sequence"/>
</dbReference>